<comment type="caution">
    <text evidence="1">The sequence shown here is derived from an EMBL/GenBank/DDBJ whole genome shotgun (WGS) entry which is preliminary data.</text>
</comment>
<evidence type="ECO:0000313" key="1">
    <source>
        <dbReference type="EMBL" id="CAH6723603.1"/>
    </source>
</evidence>
<name>A0ACA9YFC8_9ASCO</name>
<accession>A0ACA9YFC8</accession>
<evidence type="ECO:0000313" key="2">
    <source>
        <dbReference type="Proteomes" id="UP001152531"/>
    </source>
</evidence>
<proteinExistence type="predicted"/>
<keyword evidence="2" id="KW-1185">Reference proteome</keyword>
<gene>
    <name evidence="1" type="ORF">CLIB1444_17S00540</name>
</gene>
<reference evidence="1" key="1">
    <citation type="submission" date="2022-06" db="EMBL/GenBank/DDBJ databases">
        <authorList>
            <person name="Legras J.-L."/>
            <person name="Devillers H."/>
            <person name="Grondin C."/>
        </authorList>
    </citation>
    <scope>NUCLEOTIDE SEQUENCE</scope>
    <source>
        <strain evidence="1">CLIB 1444</strain>
    </source>
</reference>
<dbReference type="EMBL" id="CALSDN010000017">
    <property type="protein sequence ID" value="CAH6723603.1"/>
    <property type="molecule type" value="Genomic_DNA"/>
</dbReference>
<sequence>MQKNKNDLSLQEDELITNILPSYQMFQSTISKTLSTPGEDFSRAPPMYELTNVSSTNSLSAIQSPFSPSPTEDPTEFPFPIINQGSDQQEQIEIWENTILANIHKLQNLSKSDNKISKQLKVDITITRNVCQKGIPPDIIDTSNKEFKQGDYIHGFVTIENVSQEPLSFDMIYVVFEGTQIVLENNDGLIDTQKPKVVHKFLNMTDLFASWSFANINRLTTDNGDPRDWCEGDTDPYDNTLLSLDLDKKLLPGLKYKRFFSFRVPDKLLDDICDLHNLNGHTILPPSMGFPKYSVRPSSLLAEKSKTVNDLSFLDTCINYSVECRVIGKAHDYNLQDKKNQYVIANECIKPVRVIPLPNYYYNEEPREIMRYYKGFVSSIKDKIDLGKALQSTTSSLSDLSLTPMNSSDSKIKQLFRSSSDLKTPIVKEFDDVYQNTIPFKKKGILSTKTTSFISLCTPKKHYSIKYVPPIRFRDQPIRIPELSIPLQLIHHENSSSSLDIKSIKAELIVGTFRSSGHPLPVEFCHEFFINDDELEIMSKNEAEIFNERVVNPRKQDLKTLNKLIDKVGGENIRVDRRLYDDLKALALLSGKFSIFEINDPKLMINDKLSNVSDITWNSINNQAYQTDFKLNLDLHKCSSKSYNIPKHGDFFDYVTLVPDNQTCFSVRLYYIKVTVKLAKSDSLVVKIPFNVER</sequence>
<organism evidence="1 2">
    <name type="scientific">[Candida] jaroonii</name>
    <dbReference type="NCBI Taxonomy" id="467808"/>
    <lineage>
        <taxon>Eukaryota</taxon>
        <taxon>Fungi</taxon>
        <taxon>Dikarya</taxon>
        <taxon>Ascomycota</taxon>
        <taxon>Saccharomycotina</taxon>
        <taxon>Pichiomycetes</taxon>
        <taxon>Debaryomycetaceae</taxon>
        <taxon>Yamadazyma</taxon>
    </lineage>
</organism>
<dbReference type="Proteomes" id="UP001152531">
    <property type="component" value="Unassembled WGS sequence"/>
</dbReference>
<protein>
    <submittedName>
        <fullName evidence="1">Uncharacterized protein</fullName>
    </submittedName>
</protein>